<evidence type="ECO:0000256" key="1">
    <source>
        <dbReference type="ARBA" id="ARBA00004442"/>
    </source>
</evidence>
<dbReference type="CDD" id="cd08977">
    <property type="entry name" value="SusD"/>
    <property type="match status" value="1"/>
</dbReference>
<gene>
    <name evidence="8" type="ORF">DZ858_09935</name>
</gene>
<dbReference type="PROSITE" id="PS51257">
    <property type="entry name" value="PROKAR_LIPOPROTEIN"/>
    <property type="match status" value="1"/>
</dbReference>
<evidence type="ECO:0000256" key="5">
    <source>
        <dbReference type="ARBA" id="ARBA00023237"/>
    </source>
</evidence>
<dbReference type="Pfam" id="PF07980">
    <property type="entry name" value="SusD_RagB"/>
    <property type="match status" value="1"/>
</dbReference>
<dbReference type="InterPro" id="IPR011990">
    <property type="entry name" value="TPR-like_helical_dom_sf"/>
</dbReference>
<proteinExistence type="inferred from homology"/>
<keyword evidence="5" id="KW-0998">Cell outer membrane</keyword>
<evidence type="ECO:0000256" key="4">
    <source>
        <dbReference type="ARBA" id="ARBA00023136"/>
    </source>
</evidence>
<dbReference type="SUPFAM" id="SSF48452">
    <property type="entry name" value="TPR-like"/>
    <property type="match status" value="1"/>
</dbReference>
<evidence type="ECO:0000259" key="7">
    <source>
        <dbReference type="Pfam" id="PF14322"/>
    </source>
</evidence>
<organism evidence="8 9">
    <name type="scientific">Marixanthomonas ophiurae</name>
    <dbReference type="NCBI Taxonomy" id="387659"/>
    <lineage>
        <taxon>Bacteria</taxon>
        <taxon>Pseudomonadati</taxon>
        <taxon>Bacteroidota</taxon>
        <taxon>Flavobacteriia</taxon>
        <taxon>Flavobacteriales</taxon>
        <taxon>Flavobacteriaceae</taxon>
        <taxon>Marixanthomonas</taxon>
    </lineage>
</organism>
<reference evidence="8 9" key="1">
    <citation type="journal article" date="2007" name="Int. J. Syst. Evol. Microbiol.">
        <title>Marixanthomonas ophiurae gen. nov., sp. nov., a marine bacterium of the family Flavobacteriaceae isolated from a deep-sea brittle star.</title>
        <authorList>
            <person name="Romanenko L.A."/>
            <person name="Uchino M."/>
            <person name="Frolova G.M."/>
            <person name="Mikhailov V.V."/>
        </authorList>
    </citation>
    <scope>NUCLEOTIDE SEQUENCE [LARGE SCALE GENOMIC DNA]</scope>
    <source>
        <strain evidence="8 9">KMM 3046</strain>
    </source>
</reference>
<keyword evidence="3" id="KW-0732">Signal</keyword>
<evidence type="ECO:0000313" key="9">
    <source>
        <dbReference type="Proteomes" id="UP000261082"/>
    </source>
</evidence>
<evidence type="ECO:0000313" key="8">
    <source>
        <dbReference type="EMBL" id="RFN60336.1"/>
    </source>
</evidence>
<dbReference type="GO" id="GO:0009279">
    <property type="term" value="C:cell outer membrane"/>
    <property type="evidence" value="ECO:0007669"/>
    <property type="project" value="UniProtKB-SubCell"/>
</dbReference>
<feature type="domain" description="RagB/SusD" evidence="6">
    <location>
        <begin position="323"/>
        <end position="461"/>
    </location>
</feature>
<comment type="similarity">
    <text evidence="2">Belongs to the SusD family.</text>
</comment>
<evidence type="ECO:0000256" key="2">
    <source>
        <dbReference type="ARBA" id="ARBA00006275"/>
    </source>
</evidence>
<comment type="subcellular location">
    <subcellularLocation>
        <location evidence="1">Cell outer membrane</location>
    </subcellularLocation>
</comment>
<dbReference type="OrthoDB" id="621570at2"/>
<keyword evidence="9" id="KW-1185">Reference proteome</keyword>
<dbReference type="AlphaFoldDB" id="A0A3E1QE54"/>
<dbReference type="RefSeq" id="WP_117159395.1">
    <property type="nucleotide sequence ID" value="NZ_QVID01000001.1"/>
</dbReference>
<dbReference type="Gene3D" id="1.25.40.390">
    <property type="match status" value="1"/>
</dbReference>
<dbReference type="EMBL" id="QVID01000001">
    <property type="protein sequence ID" value="RFN60336.1"/>
    <property type="molecule type" value="Genomic_DNA"/>
</dbReference>
<feature type="domain" description="SusD-like N-terminal" evidence="7">
    <location>
        <begin position="27"/>
        <end position="229"/>
    </location>
</feature>
<keyword evidence="4" id="KW-0472">Membrane</keyword>
<dbReference type="Proteomes" id="UP000261082">
    <property type="component" value="Unassembled WGS sequence"/>
</dbReference>
<dbReference type="InterPro" id="IPR033985">
    <property type="entry name" value="SusD-like_N"/>
</dbReference>
<protein>
    <submittedName>
        <fullName evidence="8">RagB/SusD family nutrient uptake outer membrane protein</fullName>
    </submittedName>
</protein>
<evidence type="ECO:0000256" key="3">
    <source>
        <dbReference type="ARBA" id="ARBA00022729"/>
    </source>
</evidence>
<name>A0A3E1QE54_9FLAO</name>
<dbReference type="InterPro" id="IPR012944">
    <property type="entry name" value="SusD_RagB_dom"/>
</dbReference>
<sequence>MKSLEKAEGLKILLSFTLIILFISCEDYLEVDFPQDQLTGNEVFNNEATATAVLTDMYAKLRDNTLLTGTQGLSYYMGLYADELDYYGSVGNDAFNFYNHTILPTNNSIGSIWNRSYNLIYSSNSLIEGVSNSTSLTEDEKQNLLGEGYFIRGFVHYYLLQLFGDIPYIKTTDYEINNQVKRMTADKVYQNIIEDLVHARDLLSQEYLTGERIRPNKGSASALLARVYLYNGQYSKATMESSLILENNKYSLVSNLDDVFLKNSASTIWQLKPQNGSTTKEGFTFIIPTAPPVDVALRPAFVDSFEIGDNRRSNWVGEVADGTGTYYFPFKYKQRDETGSSLEYSIVFRLAEQYLIRAEARAFENNLVGAKRDLNIIRNRAGLSDTDASTKTDILNAIQKERKFELFTEHGMRWFDLKRTGTANNILSPIKPGWKVTDVLFPLPENELLINQNLQPQNPGY</sequence>
<evidence type="ECO:0000259" key="6">
    <source>
        <dbReference type="Pfam" id="PF07980"/>
    </source>
</evidence>
<accession>A0A3E1QE54</accession>
<comment type="caution">
    <text evidence="8">The sequence shown here is derived from an EMBL/GenBank/DDBJ whole genome shotgun (WGS) entry which is preliminary data.</text>
</comment>
<dbReference type="Pfam" id="PF14322">
    <property type="entry name" value="SusD-like_3"/>
    <property type="match status" value="1"/>
</dbReference>